<name>B7KJZ2_GLOC7</name>
<dbReference type="InterPro" id="IPR021381">
    <property type="entry name" value="DUF3011"/>
</dbReference>
<protein>
    <recommendedName>
        <fullName evidence="4">DUF3011 domain-containing protein</fullName>
    </recommendedName>
</protein>
<sequence length="160" mass="18188">MLKQTLSLSSVLFLLLGSNLIFNSVAAADNIVTCESKDGRTQRCPMNTRGGVELIDQLSDGSCRGRWSYGRGYVEVRDGCRARFVSDGEYYDQSNDNQNRERITCSSKRGETERCRFDARGGIRLVRQLSNTSCEGNWSYRNGYVIVRDGCRAEFETRRR</sequence>
<evidence type="ECO:0008006" key="4">
    <source>
        <dbReference type="Google" id="ProtNLM"/>
    </source>
</evidence>
<evidence type="ECO:0000256" key="1">
    <source>
        <dbReference type="SAM" id="SignalP"/>
    </source>
</evidence>
<dbReference type="AlphaFoldDB" id="B7KJZ2"/>
<feature type="signal peptide" evidence="1">
    <location>
        <begin position="1"/>
        <end position="27"/>
    </location>
</feature>
<dbReference type="Proteomes" id="UP000002384">
    <property type="component" value="Chromosome"/>
</dbReference>
<dbReference type="RefSeq" id="WP_012598537.1">
    <property type="nucleotide sequence ID" value="NC_011729.1"/>
</dbReference>
<dbReference type="EMBL" id="CP001291">
    <property type="protein sequence ID" value="ACK69591.1"/>
    <property type="molecule type" value="Genomic_DNA"/>
</dbReference>
<reference evidence="3" key="1">
    <citation type="journal article" date="2011" name="MBio">
        <title>Novel metabolic attributes of the genus Cyanothece, comprising a group of unicellular nitrogen-fixing Cyanobacteria.</title>
        <authorList>
            <person name="Bandyopadhyay A."/>
            <person name="Elvitigala T."/>
            <person name="Welsh E."/>
            <person name="Stockel J."/>
            <person name="Liberton M."/>
            <person name="Min H."/>
            <person name="Sherman L.A."/>
            <person name="Pakrasi H.B."/>
        </authorList>
    </citation>
    <scope>NUCLEOTIDE SEQUENCE [LARGE SCALE GENOMIC DNA]</scope>
    <source>
        <strain evidence="3">PCC 7424</strain>
    </source>
</reference>
<proteinExistence type="predicted"/>
<feature type="chain" id="PRO_5002858649" description="DUF3011 domain-containing protein" evidence="1">
    <location>
        <begin position="28"/>
        <end position="160"/>
    </location>
</feature>
<organism evidence="2 3">
    <name type="scientific">Gloeothece citriformis (strain PCC 7424)</name>
    <name type="common">Cyanothece sp. (strain PCC 7424)</name>
    <dbReference type="NCBI Taxonomy" id="65393"/>
    <lineage>
        <taxon>Bacteria</taxon>
        <taxon>Bacillati</taxon>
        <taxon>Cyanobacteriota</taxon>
        <taxon>Cyanophyceae</taxon>
        <taxon>Oscillatoriophycideae</taxon>
        <taxon>Chroococcales</taxon>
        <taxon>Aphanothecaceae</taxon>
        <taxon>Gloeothece</taxon>
        <taxon>Gloeothece citriformis</taxon>
    </lineage>
</organism>
<evidence type="ECO:0000313" key="2">
    <source>
        <dbReference type="EMBL" id="ACK69591.1"/>
    </source>
</evidence>
<keyword evidence="1" id="KW-0732">Signal</keyword>
<dbReference type="OrthoDB" id="424028at2"/>
<dbReference type="Pfam" id="PF11218">
    <property type="entry name" value="DUF3011"/>
    <property type="match status" value="1"/>
</dbReference>
<dbReference type="STRING" id="65393.PCC7424_1140"/>
<dbReference type="eggNOG" id="ENOG5031B6C">
    <property type="taxonomic scope" value="Bacteria"/>
</dbReference>
<evidence type="ECO:0000313" key="3">
    <source>
        <dbReference type="Proteomes" id="UP000002384"/>
    </source>
</evidence>
<dbReference type="HOGENOM" id="CLU_090005_1_1_3"/>
<dbReference type="KEGG" id="cyc:PCC7424_1140"/>
<accession>B7KJZ2</accession>
<keyword evidence="3" id="KW-1185">Reference proteome</keyword>
<gene>
    <name evidence="2" type="ordered locus">PCC7424_1140</name>
</gene>